<evidence type="ECO:0000256" key="1">
    <source>
        <dbReference type="SAM" id="MobiDB-lite"/>
    </source>
</evidence>
<feature type="region of interest" description="Disordered" evidence="1">
    <location>
        <begin position="143"/>
        <end position="177"/>
    </location>
</feature>
<proteinExistence type="predicted"/>
<dbReference type="SMART" id="SM00271">
    <property type="entry name" value="DnaJ"/>
    <property type="match status" value="1"/>
</dbReference>
<evidence type="ECO:0000259" key="2">
    <source>
        <dbReference type="PROSITE" id="PS50076"/>
    </source>
</evidence>
<sequence length="177" mass="19506">MDNVLLNPSSAQCSDCISIKGRLRTKFQPLPSSLCVANMVHALSFSPSKFLALPRPPVASRPSFVVVAAAVRSPAESATSLYEVLGVHAGAKNGEIKAAYRRMALECHPDVGAPADKFLRLHAAYATLSDPDKRADYDRQLMALDHQRRDRRSTYTGTSPPLSRGSHRRTWETDQCW</sequence>
<dbReference type="Pfam" id="PF00226">
    <property type="entry name" value="DnaJ"/>
    <property type="match status" value="1"/>
</dbReference>
<organism evidence="3 4">
    <name type="scientific">Zingiber officinale</name>
    <name type="common">Ginger</name>
    <name type="synonym">Amomum zingiber</name>
    <dbReference type="NCBI Taxonomy" id="94328"/>
    <lineage>
        <taxon>Eukaryota</taxon>
        <taxon>Viridiplantae</taxon>
        <taxon>Streptophyta</taxon>
        <taxon>Embryophyta</taxon>
        <taxon>Tracheophyta</taxon>
        <taxon>Spermatophyta</taxon>
        <taxon>Magnoliopsida</taxon>
        <taxon>Liliopsida</taxon>
        <taxon>Zingiberales</taxon>
        <taxon>Zingiberaceae</taxon>
        <taxon>Zingiber</taxon>
    </lineage>
</organism>
<dbReference type="AlphaFoldDB" id="A0A8J5K9H5"/>
<dbReference type="InterPro" id="IPR001623">
    <property type="entry name" value="DnaJ_domain"/>
</dbReference>
<gene>
    <name evidence="3" type="ORF">ZIOFF_062813</name>
</gene>
<reference evidence="3 4" key="1">
    <citation type="submission" date="2020-08" db="EMBL/GenBank/DDBJ databases">
        <title>Plant Genome Project.</title>
        <authorList>
            <person name="Zhang R.-G."/>
        </authorList>
    </citation>
    <scope>NUCLEOTIDE SEQUENCE [LARGE SCALE GENOMIC DNA]</scope>
    <source>
        <tissue evidence="3">Rhizome</tissue>
    </source>
</reference>
<protein>
    <recommendedName>
        <fullName evidence="2">J domain-containing protein</fullName>
    </recommendedName>
</protein>
<dbReference type="InterPro" id="IPR052276">
    <property type="entry name" value="Diphthamide-biosynth_chaperone"/>
</dbReference>
<dbReference type="EMBL" id="JACMSC010000017">
    <property type="protein sequence ID" value="KAG6479350.1"/>
    <property type="molecule type" value="Genomic_DNA"/>
</dbReference>
<dbReference type="PROSITE" id="PS50076">
    <property type="entry name" value="DNAJ_2"/>
    <property type="match status" value="1"/>
</dbReference>
<evidence type="ECO:0000313" key="4">
    <source>
        <dbReference type="Proteomes" id="UP000734854"/>
    </source>
</evidence>
<keyword evidence="4" id="KW-1185">Reference proteome</keyword>
<name>A0A8J5K9H5_ZINOF</name>
<feature type="domain" description="J" evidence="2">
    <location>
        <begin position="80"/>
        <end position="141"/>
    </location>
</feature>
<accession>A0A8J5K9H5</accession>
<comment type="caution">
    <text evidence="3">The sequence shown here is derived from an EMBL/GenBank/DDBJ whole genome shotgun (WGS) entry which is preliminary data.</text>
</comment>
<dbReference type="Proteomes" id="UP000734854">
    <property type="component" value="Unassembled WGS sequence"/>
</dbReference>
<dbReference type="CDD" id="cd06257">
    <property type="entry name" value="DnaJ"/>
    <property type="match status" value="1"/>
</dbReference>
<dbReference type="PANTHER" id="PTHR44240">
    <property type="entry name" value="DNAJ DOMAIN (PROKARYOTIC HEAT SHOCK PROTEIN)-RELATED"/>
    <property type="match status" value="1"/>
</dbReference>
<dbReference type="OrthoDB" id="445556at2759"/>
<evidence type="ECO:0000313" key="3">
    <source>
        <dbReference type="EMBL" id="KAG6479350.1"/>
    </source>
</evidence>
<dbReference type="PANTHER" id="PTHR44240:SF10">
    <property type="entry name" value="J DOMAIN-CONTAINING PROTEIN"/>
    <property type="match status" value="1"/>
</dbReference>